<accession>A0ABT2ECT3</accession>
<proteinExistence type="predicted"/>
<sequence>MNLEGNCELVALIHDLLHDEIKVEASIGAEATQVIINVKELEAYEGNDALARLFDTDDLEKIEAFRKQCLYGGW</sequence>
<keyword evidence="2" id="KW-1185">Reference proteome</keyword>
<comment type="caution">
    <text evidence="1">The sequence shown here is derived from an EMBL/GenBank/DDBJ whole genome shotgun (WGS) entry which is preliminary data.</text>
</comment>
<gene>
    <name evidence="1" type="ORF">LLY24_08655</name>
</gene>
<organism evidence="1 2">
    <name type="scientific">Halomonas dongshanensis</name>
    <dbReference type="NCBI Taxonomy" id="2890835"/>
    <lineage>
        <taxon>Bacteria</taxon>
        <taxon>Pseudomonadati</taxon>
        <taxon>Pseudomonadota</taxon>
        <taxon>Gammaproteobacteria</taxon>
        <taxon>Oceanospirillales</taxon>
        <taxon>Halomonadaceae</taxon>
        <taxon>Halomonas</taxon>
    </lineage>
</organism>
<dbReference type="Proteomes" id="UP001165542">
    <property type="component" value="Unassembled WGS sequence"/>
</dbReference>
<dbReference type="RefSeq" id="WP_259035885.1">
    <property type="nucleotide sequence ID" value="NZ_JAJISC010000003.1"/>
</dbReference>
<evidence type="ECO:0000313" key="2">
    <source>
        <dbReference type="Proteomes" id="UP001165542"/>
    </source>
</evidence>
<evidence type="ECO:0000313" key="1">
    <source>
        <dbReference type="EMBL" id="MCS2609383.1"/>
    </source>
</evidence>
<dbReference type="EMBL" id="JAJISC010000003">
    <property type="protein sequence ID" value="MCS2609383.1"/>
    <property type="molecule type" value="Genomic_DNA"/>
</dbReference>
<protein>
    <submittedName>
        <fullName evidence="1">Uncharacterized protein</fullName>
    </submittedName>
</protein>
<reference evidence="1" key="1">
    <citation type="submission" date="2021-11" db="EMBL/GenBank/DDBJ databases">
        <title>Halomonas sp., isolated from a coastal aquaculture zone in Dongshan Bay.</title>
        <authorList>
            <person name="Lin W."/>
        </authorList>
    </citation>
    <scope>NUCLEOTIDE SEQUENCE</scope>
    <source>
        <strain evidence="1">Yzlin-01</strain>
    </source>
</reference>
<name>A0ABT2ECT3_9GAMM</name>